<protein>
    <submittedName>
        <fullName evidence="1">Uncharacterized protein</fullName>
    </submittedName>
</protein>
<evidence type="ECO:0000313" key="1">
    <source>
        <dbReference type="EMBL" id="MET4567700.1"/>
    </source>
</evidence>
<dbReference type="EMBL" id="JBEPSD010000001">
    <property type="protein sequence ID" value="MET4567700.1"/>
    <property type="molecule type" value="Genomic_DNA"/>
</dbReference>
<dbReference type="Proteomes" id="UP001549251">
    <property type="component" value="Unassembled WGS sequence"/>
</dbReference>
<accession>A0ABV2PRR5</accession>
<gene>
    <name evidence="1" type="ORF">ABIE04_000027</name>
</gene>
<comment type="caution">
    <text evidence="1">The sequence shown here is derived from an EMBL/GenBank/DDBJ whole genome shotgun (WGS) entry which is preliminary data.</text>
</comment>
<organism evidence="1 2">
    <name type="scientific">Rhodanobacter soli</name>
    <dbReference type="NCBI Taxonomy" id="590609"/>
    <lineage>
        <taxon>Bacteria</taxon>
        <taxon>Pseudomonadati</taxon>
        <taxon>Pseudomonadota</taxon>
        <taxon>Gammaproteobacteria</taxon>
        <taxon>Lysobacterales</taxon>
        <taxon>Rhodanobacteraceae</taxon>
        <taxon>Rhodanobacter</taxon>
    </lineage>
</organism>
<proteinExistence type="predicted"/>
<evidence type="ECO:0000313" key="2">
    <source>
        <dbReference type="Proteomes" id="UP001549251"/>
    </source>
</evidence>
<reference evidence="1 2" key="1">
    <citation type="submission" date="2024-06" db="EMBL/GenBank/DDBJ databases">
        <title>Sorghum-associated microbial communities from plants grown in Nebraska, USA.</title>
        <authorList>
            <person name="Schachtman D."/>
        </authorList>
    </citation>
    <scope>NUCLEOTIDE SEQUENCE [LARGE SCALE GENOMIC DNA]</scope>
    <source>
        <strain evidence="1 2">1757</strain>
    </source>
</reference>
<sequence>MIDFDPAHLAAAIALTEPLIIRTIAFDVPTFDRLKGFQRKLESFIRRDTGNAEVLKYLIHTHPEVKALGDGR</sequence>
<keyword evidence="2" id="KW-1185">Reference proteome</keyword>
<name>A0ABV2PRR5_9GAMM</name>
<dbReference type="RefSeq" id="WP_354546580.1">
    <property type="nucleotide sequence ID" value="NZ_JBEPSD010000001.1"/>
</dbReference>